<sequence>MIKKDRQPPSLLRILESLERRKTLTEEEMNLKNRLAKGWRGEKLFDEMLEVLPDHILILNDLLLTYGGTTFQIDTLVIDSETIHLYEIKYYEGNYLYENEDFHLASGKVILNPLHQLARTRTLLAQLLEDRGFPLPIQAHIIFPNPHFFLYQAPKIKEFIFLSQWEKHINKLMENLSPVADQTYKLADLLCSLHKTDYSSPEVPTFHYNQLKKELFCPYCSGIVQPEFRTFHCIKCGGRSSSEAFILHAVEEFHLLFPEKRVTTSQIHDWCQGKVSKDRILRVLSKRFEIVGTKRGTHYIKN</sequence>
<organism evidence="2 3">
    <name type="scientific">Salimicrobium flavidum</name>
    <dbReference type="NCBI Taxonomy" id="570947"/>
    <lineage>
        <taxon>Bacteria</taxon>
        <taxon>Bacillati</taxon>
        <taxon>Bacillota</taxon>
        <taxon>Bacilli</taxon>
        <taxon>Bacillales</taxon>
        <taxon>Bacillaceae</taxon>
        <taxon>Salimicrobium</taxon>
    </lineage>
</organism>
<name>A0A1N7IWB6_9BACI</name>
<evidence type="ECO:0000313" key="2">
    <source>
        <dbReference type="EMBL" id="SIS41327.1"/>
    </source>
</evidence>
<accession>A0A1N7IWB6</accession>
<dbReference type="OrthoDB" id="2164794at2"/>
<feature type="domain" description="NERD" evidence="1">
    <location>
        <begin position="37"/>
        <end position="147"/>
    </location>
</feature>
<gene>
    <name evidence="2" type="ORF">SAMN05421687_102343</name>
</gene>
<proteinExistence type="predicted"/>
<dbReference type="RefSeq" id="WP_076557327.1">
    <property type="nucleotide sequence ID" value="NZ_FTOC01000002.1"/>
</dbReference>
<dbReference type="STRING" id="570947.SAMN05421687_102343"/>
<protein>
    <submittedName>
        <fullName evidence="2">Nuclease-related domain-containing protein</fullName>
    </submittedName>
</protein>
<reference evidence="3" key="1">
    <citation type="submission" date="2017-01" db="EMBL/GenBank/DDBJ databases">
        <authorList>
            <person name="Varghese N."/>
            <person name="Submissions S."/>
        </authorList>
    </citation>
    <scope>NUCLEOTIDE SEQUENCE [LARGE SCALE GENOMIC DNA]</scope>
    <source>
        <strain evidence="3">DSM 23127</strain>
    </source>
</reference>
<dbReference type="EMBL" id="FTOC01000002">
    <property type="protein sequence ID" value="SIS41327.1"/>
    <property type="molecule type" value="Genomic_DNA"/>
</dbReference>
<dbReference type="Pfam" id="PF08378">
    <property type="entry name" value="NERD"/>
    <property type="match status" value="1"/>
</dbReference>
<dbReference type="AlphaFoldDB" id="A0A1N7IWB6"/>
<dbReference type="Proteomes" id="UP000187608">
    <property type="component" value="Unassembled WGS sequence"/>
</dbReference>
<dbReference type="PROSITE" id="PS50965">
    <property type="entry name" value="NERD"/>
    <property type="match status" value="1"/>
</dbReference>
<keyword evidence="3" id="KW-1185">Reference proteome</keyword>
<dbReference type="InterPro" id="IPR011528">
    <property type="entry name" value="NERD"/>
</dbReference>
<evidence type="ECO:0000313" key="3">
    <source>
        <dbReference type="Proteomes" id="UP000187608"/>
    </source>
</evidence>
<evidence type="ECO:0000259" key="1">
    <source>
        <dbReference type="PROSITE" id="PS50965"/>
    </source>
</evidence>